<dbReference type="PRINTS" id="PR00722">
    <property type="entry name" value="CHYMOTRYPSIN"/>
</dbReference>
<evidence type="ECO:0000256" key="4">
    <source>
        <dbReference type="SAM" id="SignalP"/>
    </source>
</evidence>
<gene>
    <name evidence="6" type="ORF">F4553_005023</name>
</gene>
<dbReference type="SUPFAM" id="SSF50494">
    <property type="entry name" value="Trypsin-like serine proteases"/>
    <property type="match status" value="1"/>
</dbReference>
<dbReference type="Gene3D" id="2.40.10.10">
    <property type="entry name" value="Trypsin-like serine proteases"/>
    <property type="match status" value="2"/>
</dbReference>
<keyword evidence="7" id="KW-1185">Reference proteome</keyword>
<dbReference type="InterPro" id="IPR001314">
    <property type="entry name" value="Peptidase_S1A"/>
</dbReference>
<keyword evidence="3" id="KW-0720">Serine protease</keyword>
<dbReference type="SMART" id="SM00020">
    <property type="entry name" value="Tryp_SPc"/>
    <property type="match status" value="1"/>
</dbReference>
<dbReference type="Pfam" id="PF00089">
    <property type="entry name" value="Trypsin"/>
    <property type="match status" value="1"/>
</dbReference>
<organism evidence="6 7">
    <name type="scientific">Allocatelliglobosispora scoriae</name>
    <dbReference type="NCBI Taxonomy" id="643052"/>
    <lineage>
        <taxon>Bacteria</taxon>
        <taxon>Bacillati</taxon>
        <taxon>Actinomycetota</taxon>
        <taxon>Actinomycetes</taxon>
        <taxon>Micromonosporales</taxon>
        <taxon>Micromonosporaceae</taxon>
        <taxon>Allocatelliglobosispora</taxon>
    </lineage>
</organism>
<feature type="chain" id="PRO_5038408375" evidence="4">
    <location>
        <begin position="22"/>
        <end position="262"/>
    </location>
</feature>
<evidence type="ECO:0000256" key="2">
    <source>
        <dbReference type="ARBA" id="ARBA00023157"/>
    </source>
</evidence>
<dbReference type="InterPro" id="IPR033116">
    <property type="entry name" value="TRYPSIN_SER"/>
</dbReference>
<dbReference type="InterPro" id="IPR050430">
    <property type="entry name" value="Peptidase_S1"/>
</dbReference>
<dbReference type="InterPro" id="IPR001254">
    <property type="entry name" value="Trypsin_dom"/>
</dbReference>
<dbReference type="AlphaFoldDB" id="A0A841BTW4"/>
<proteinExistence type="inferred from homology"/>
<evidence type="ECO:0000259" key="5">
    <source>
        <dbReference type="PROSITE" id="PS50240"/>
    </source>
</evidence>
<sequence length="262" mass="27056">MRLWRVVRAGTVGIAVVLATAAWTESTAGPATPDNRIEVVGGTQAGAHAYPWMVHLSTGCGGSLIKPGFVLTAAHCVGSSASSITVLAGSADLDDPNIHVVRGASLKRAPGFDDVTLGDDWAVIRLREELPLPTLSIASGTGYDSGTFTVMGWGSTSEGSMRQQRFLRVATVPFVSDGSCGSAYRKAGYSFVPGDMLCAGNGGKDTCQGDSGGPMVHATASGYVQVGIVSWGVGCARRQYPGVYTQVSHFAAAIRAAVEDLS</sequence>
<dbReference type="PROSITE" id="PS00134">
    <property type="entry name" value="TRYPSIN_HIS"/>
    <property type="match status" value="1"/>
</dbReference>
<dbReference type="GO" id="GO:0006508">
    <property type="term" value="P:proteolysis"/>
    <property type="evidence" value="ECO:0007669"/>
    <property type="project" value="UniProtKB-KW"/>
</dbReference>
<dbReference type="Proteomes" id="UP000587527">
    <property type="component" value="Unassembled WGS sequence"/>
</dbReference>
<evidence type="ECO:0000313" key="6">
    <source>
        <dbReference type="EMBL" id="MBB5871644.1"/>
    </source>
</evidence>
<dbReference type="FunFam" id="2.40.10.10:FF:000002">
    <property type="entry name" value="Transmembrane protease serine"/>
    <property type="match status" value="1"/>
</dbReference>
<protein>
    <submittedName>
        <fullName evidence="6">Secreted trypsin-like serine protease</fullName>
    </submittedName>
</protein>
<dbReference type="PROSITE" id="PS50240">
    <property type="entry name" value="TRYPSIN_DOM"/>
    <property type="match status" value="1"/>
</dbReference>
<dbReference type="GO" id="GO:0004252">
    <property type="term" value="F:serine-type endopeptidase activity"/>
    <property type="evidence" value="ECO:0007669"/>
    <property type="project" value="InterPro"/>
</dbReference>
<dbReference type="PROSITE" id="PS00135">
    <property type="entry name" value="TRYPSIN_SER"/>
    <property type="match status" value="1"/>
</dbReference>
<evidence type="ECO:0000313" key="7">
    <source>
        <dbReference type="Proteomes" id="UP000587527"/>
    </source>
</evidence>
<evidence type="ECO:0000256" key="3">
    <source>
        <dbReference type="RuleBase" id="RU363034"/>
    </source>
</evidence>
<keyword evidence="2" id="KW-1015">Disulfide bond</keyword>
<dbReference type="PANTHER" id="PTHR24276:SF98">
    <property type="entry name" value="FI18310P1-RELATED"/>
    <property type="match status" value="1"/>
</dbReference>
<accession>A0A841BTW4</accession>
<dbReference type="PANTHER" id="PTHR24276">
    <property type="entry name" value="POLYSERASE-RELATED"/>
    <property type="match status" value="1"/>
</dbReference>
<dbReference type="InterPro" id="IPR043504">
    <property type="entry name" value="Peptidase_S1_PA_chymotrypsin"/>
</dbReference>
<reference evidence="6 7" key="1">
    <citation type="submission" date="2020-08" db="EMBL/GenBank/DDBJ databases">
        <title>Sequencing the genomes of 1000 actinobacteria strains.</title>
        <authorList>
            <person name="Klenk H.-P."/>
        </authorList>
    </citation>
    <scope>NUCLEOTIDE SEQUENCE [LARGE SCALE GENOMIC DNA]</scope>
    <source>
        <strain evidence="6 7">DSM 45362</strain>
    </source>
</reference>
<dbReference type="RefSeq" id="WP_184839844.1">
    <property type="nucleotide sequence ID" value="NZ_JACHMN010000002.1"/>
</dbReference>
<keyword evidence="3" id="KW-0378">Hydrolase</keyword>
<comment type="caution">
    <text evidence="6">The sequence shown here is derived from an EMBL/GenBank/DDBJ whole genome shotgun (WGS) entry which is preliminary data.</text>
</comment>
<keyword evidence="4" id="KW-0732">Signal</keyword>
<dbReference type="InterPro" id="IPR009003">
    <property type="entry name" value="Peptidase_S1_PA"/>
</dbReference>
<comment type="similarity">
    <text evidence="1">Belongs to the peptidase S1 family.</text>
</comment>
<dbReference type="CDD" id="cd00190">
    <property type="entry name" value="Tryp_SPc"/>
    <property type="match status" value="1"/>
</dbReference>
<evidence type="ECO:0000256" key="1">
    <source>
        <dbReference type="ARBA" id="ARBA00007664"/>
    </source>
</evidence>
<dbReference type="EMBL" id="JACHMN010000002">
    <property type="protein sequence ID" value="MBB5871644.1"/>
    <property type="molecule type" value="Genomic_DNA"/>
</dbReference>
<name>A0A841BTW4_9ACTN</name>
<dbReference type="InterPro" id="IPR018114">
    <property type="entry name" value="TRYPSIN_HIS"/>
</dbReference>
<keyword evidence="3 6" id="KW-0645">Protease</keyword>
<feature type="domain" description="Peptidase S1" evidence="5">
    <location>
        <begin position="39"/>
        <end position="259"/>
    </location>
</feature>
<feature type="signal peptide" evidence="4">
    <location>
        <begin position="1"/>
        <end position="21"/>
    </location>
</feature>